<comment type="caution">
    <text evidence="2">The sequence shown here is derived from an EMBL/GenBank/DDBJ whole genome shotgun (WGS) entry which is preliminary data.</text>
</comment>
<dbReference type="OrthoDB" id="4532668at2"/>
<evidence type="ECO:0000313" key="3">
    <source>
        <dbReference type="Proteomes" id="UP000295217"/>
    </source>
</evidence>
<evidence type="ECO:0000256" key="1">
    <source>
        <dbReference type="SAM" id="MobiDB-lite"/>
    </source>
</evidence>
<sequence length="466" mass="51788">MQASDLQRVADVTLSEFGVHRSHIYIPYIERDAQAAVVELLRLREPVLVLGHSMVGKSRLGAELLRRHFGDRPLVIPTPPRGLSQLFGVGATPVDAAIWLDDLERYLGPDHFRIEWLDRAVRAGNVVVATMRASAYEQFLPTRDLHPPQWELLERFRTVWIHQDENERRRLASRVSDPKMRAGIARYGLAEYIGGGVLAVERFNTGESQHPLATAMVRAAADWRRAGLEIVPEPVLRGLAPAYLPPSVQRDPDGDAGGALAWAGEMIDQTVALLEPTPTGWRAFDFIVDHLADAGRPVPDATWAAVVAGAGDQLVTVGYAAAVVHSRFDVAELAWQRAAERRGDVVAMINLGLLLEQQGRHDEAERWYDQAADDRGVAAVMPDLRLLLEQGDHERARRGWQRVTRPSDLAGVLAVLRHLLADVFAGRAQVQRTRPDARTSTAAASARRRAIRRLHSRHPDQHRAAR</sequence>
<dbReference type="InterPro" id="IPR011990">
    <property type="entry name" value="TPR-like_helical_dom_sf"/>
</dbReference>
<feature type="compositionally biased region" description="Basic and acidic residues" evidence="1">
    <location>
        <begin position="457"/>
        <end position="466"/>
    </location>
</feature>
<reference evidence="2 3" key="1">
    <citation type="submission" date="2019-02" db="EMBL/GenBank/DDBJ databases">
        <title>Draft genome sequences of novel Actinobacteria.</title>
        <authorList>
            <person name="Sahin N."/>
            <person name="Ay H."/>
            <person name="Saygin H."/>
        </authorList>
    </citation>
    <scope>NUCLEOTIDE SEQUENCE [LARGE SCALE GENOMIC DNA]</scope>
    <source>
        <strain evidence="2 3">8K307</strain>
    </source>
</reference>
<keyword evidence="3" id="KW-1185">Reference proteome</keyword>
<dbReference type="RefSeq" id="WP_132103407.1">
    <property type="nucleotide sequence ID" value="NZ_SMLB01000013.1"/>
</dbReference>
<proteinExistence type="predicted"/>
<protein>
    <submittedName>
        <fullName evidence="2">Tetratricopeptide repeat protein</fullName>
    </submittedName>
</protein>
<organism evidence="2 3">
    <name type="scientific">Jiangella aurantiaca</name>
    <dbReference type="NCBI Taxonomy" id="2530373"/>
    <lineage>
        <taxon>Bacteria</taxon>
        <taxon>Bacillati</taxon>
        <taxon>Actinomycetota</taxon>
        <taxon>Actinomycetes</taxon>
        <taxon>Jiangellales</taxon>
        <taxon>Jiangellaceae</taxon>
        <taxon>Jiangella</taxon>
    </lineage>
</organism>
<feature type="compositionally biased region" description="Basic residues" evidence="1">
    <location>
        <begin position="446"/>
        <end position="456"/>
    </location>
</feature>
<name>A0A4R5AFM5_9ACTN</name>
<dbReference type="Proteomes" id="UP000295217">
    <property type="component" value="Unassembled WGS sequence"/>
</dbReference>
<accession>A0A4R5AFM5</accession>
<gene>
    <name evidence="2" type="ORF">E1262_12180</name>
</gene>
<feature type="region of interest" description="Disordered" evidence="1">
    <location>
        <begin position="430"/>
        <end position="466"/>
    </location>
</feature>
<dbReference type="EMBL" id="SMLB01000013">
    <property type="protein sequence ID" value="TDD69704.1"/>
    <property type="molecule type" value="Genomic_DNA"/>
</dbReference>
<dbReference type="SUPFAM" id="SSF81901">
    <property type="entry name" value="HCP-like"/>
    <property type="match status" value="1"/>
</dbReference>
<evidence type="ECO:0000313" key="2">
    <source>
        <dbReference type="EMBL" id="TDD69704.1"/>
    </source>
</evidence>
<dbReference type="AlphaFoldDB" id="A0A4R5AFM5"/>
<dbReference type="Gene3D" id="1.25.40.10">
    <property type="entry name" value="Tetratricopeptide repeat domain"/>
    <property type="match status" value="1"/>
</dbReference>